<gene>
    <name evidence="11" type="ORF">QP433_03870</name>
</gene>
<reference evidence="11" key="1">
    <citation type="submission" date="2023-05" db="EMBL/GenBank/DDBJ databases">
        <title>Cataloging the Phylogenetic Diversity of Human Bladder Bacteria.</title>
        <authorList>
            <person name="Du J."/>
        </authorList>
    </citation>
    <scope>NUCLEOTIDE SEQUENCE</scope>
    <source>
        <strain evidence="11">UMB1231</strain>
    </source>
</reference>
<evidence type="ECO:0000256" key="1">
    <source>
        <dbReference type="ARBA" id="ARBA00004651"/>
    </source>
</evidence>
<dbReference type="Pfam" id="PF00005">
    <property type="entry name" value="ABC_tran"/>
    <property type="match status" value="1"/>
</dbReference>
<comment type="subcellular location">
    <subcellularLocation>
        <location evidence="1">Cell membrane</location>
        <topology evidence="1">Multi-pass membrane protein</topology>
    </subcellularLocation>
</comment>
<keyword evidence="2" id="KW-0813">Transport</keyword>
<keyword evidence="4" id="KW-0547">Nucleotide-binding</keyword>
<dbReference type="GO" id="GO:0005886">
    <property type="term" value="C:plasma membrane"/>
    <property type="evidence" value="ECO:0007669"/>
    <property type="project" value="UniProtKB-SubCell"/>
</dbReference>
<dbReference type="PANTHER" id="PTHR43394:SF1">
    <property type="entry name" value="ATP-BINDING CASSETTE SUB-FAMILY B MEMBER 10, MITOCHONDRIAL"/>
    <property type="match status" value="1"/>
</dbReference>
<dbReference type="PROSITE" id="PS00211">
    <property type="entry name" value="ABC_TRANSPORTER_1"/>
    <property type="match status" value="1"/>
</dbReference>
<feature type="domain" description="ABC transporter" evidence="9">
    <location>
        <begin position="357"/>
        <end position="591"/>
    </location>
</feature>
<dbReference type="AlphaFoldDB" id="A0AAJ1Q5A9"/>
<dbReference type="PANTHER" id="PTHR43394">
    <property type="entry name" value="ATP-DEPENDENT PERMEASE MDL1, MITOCHONDRIAL"/>
    <property type="match status" value="1"/>
</dbReference>
<dbReference type="Gene3D" id="3.40.50.300">
    <property type="entry name" value="P-loop containing nucleotide triphosphate hydrolases"/>
    <property type="match status" value="1"/>
</dbReference>
<dbReference type="FunFam" id="3.40.50.300:FF:000287">
    <property type="entry name" value="Multidrug ABC transporter ATP-binding protein"/>
    <property type="match status" value="1"/>
</dbReference>
<dbReference type="PROSITE" id="PS50929">
    <property type="entry name" value="ABC_TM1F"/>
    <property type="match status" value="1"/>
</dbReference>
<keyword evidence="6 8" id="KW-1133">Transmembrane helix</keyword>
<evidence type="ECO:0000256" key="4">
    <source>
        <dbReference type="ARBA" id="ARBA00022741"/>
    </source>
</evidence>
<dbReference type="CDD" id="cd18544">
    <property type="entry name" value="ABC_6TM_TmrA_like"/>
    <property type="match status" value="1"/>
</dbReference>
<keyword evidence="7 8" id="KW-0472">Membrane</keyword>
<name>A0AAJ1Q5A9_9LACT</name>
<protein>
    <submittedName>
        <fullName evidence="11">ABC transporter ATP-binding protein</fullName>
    </submittedName>
</protein>
<dbReference type="Pfam" id="PF00664">
    <property type="entry name" value="ABC_membrane"/>
    <property type="match status" value="1"/>
</dbReference>
<dbReference type="InterPro" id="IPR003593">
    <property type="entry name" value="AAA+_ATPase"/>
</dbReference>
<evidence type="ECO:0000256" key="7">
    <source>
        <dbReference type="ARBA" id="ARBA00023136"/>
    </source>
</evidence>
<keyword evidence="3 8" id="KW-0812">Transmembrane</keyword>
<dbReference type="InterPro" id="IPR017871">
    <property type="entry name" value="ABC_transporter-like_CS"/>
</dbReference>
<evidence type="ECO:0000256" key="6">
    <source>
        <dbReference type="ARBA" id="ARBA00022989"/>
    </source>
</evidence>
<dbReference type="SMART" id="SM00382">
    <property type="entry name" value="AAA"/>
    <property type="match status" value="1"/>
</dbReference>
<evidence type="ECO:0000256" key="2">
    <source>
        <dbReference type="ARBA" id="ARBA00022448"/>
    </source>
</evidence>
<dbReference type="InterPro" id="IPR036640">
    <property type="entry name" value="ABC1_TM_sf"/>
</dbReference>
<dbReference type="GO" id="GO:0016887">
    <property type="term" value="F:ATP hydrolysis activity"/>
    <property type="evidence" value="ECO:0007669"/>
    <property type="project" value="InterPro"/>
</dbReference>
<evidence type="ECO:0000313" key="11">
    <source>
        <dbReference type="EMBL" id="MDK7187112.1"/>
    </source>
</evidence>
<feature type="domain" description="ABC transmembrane type-1" evidence="10">
    <location>
        <begin position="39"/>
        <end position="323"/>
    </location>
</feature>
<feature type="transmembrane region" description="Helical" evidence="8">
    <location>
        <begin position="34"/>
        <end position="56"/>
    </location>
</feature>
<dbReference type="InterPro" id="IPR027417">
    <property type="entry name" value="P-loop_NTPase"/>
</dbReference>
<evidence type="ECO:0000256" key="8">
    <source>
        <dbReference type="SAM" id="Phobius"/>
    </source>
</evidence>
<dbReference type="EMBL" id="JASOOE010000006">
    <property type="protein sequence ID" value="MDK7187112.1"/>
    <property type="molecule type" value="Genomic_DNA"/>
</dbReference>
<evidence type="ECO:0000256" key="5">
    <source>
        <dbReference type="ARBA" id="ARBA00022840"/>
    </source>
</evidence>
<feature type="transmembrane region" description="Helical" evidence="8">
    <location>
        <begin position="76"/>
        <end position="98"/>
    </location>
</feature>
<dbReference type="PROSITE" id="PS50893">
    <property type="entry name" value="ABC_TRANSPORTER_2"/>
    <property type="match status" value="1"/>
</dbReference>
<feature type="transmembrane region" description="Helical" evidence="8">
    <location>
        <begin position="151"/>
        <end position="174"/>
    </location>
</feature>
<dbReference type="SUPFAM" id="SSF90123">
    <property type="entry name" value="ABC transporter transmembrane region"/>
    <property type="match status" value="1"/>
</dbReference>
<evidence type="ECO:0000259" key="10">
    <source>
        <dbReference type="PROSITE" id="PS50929"/>
    </source>
</evidence>
<evidence type="ECO:0000256" key="3">
    <source>
        <dbReference type="ARBA" id="ARBA00022692"/>
    </source>
</evidence>
<proteinExistence type="predicted"/>
<feature type="transmembrane region" description="Helical" evidence="8">
    <location>
        <begin position="262"/>
        <end position="281"/>
    </location>
</feature>
<dbReference type="GO" id="GO:0015421">
    <property type="term" value="F:ABC-type oligopeptide transporter activity"/>
    <property type="evidence" value="ECO:0007669"/>
    <property type="project" value="TreeGrafter"/>
</dbReference>
<dbReference type="InterPro" id="IPR039421">
    <property type="entry name" value="Type_1_exporter"/>
</dbReference>
<comment type="caution">
    <text evidence="11">The sequence shown here is derived from an EMBL/GenBank/DDBJ whole genome shotgun (WGS) entry which is preliminary data.</text>
</comment>
<dbReference type="GO" id="GO:0005524">
    <property type="term" value="F:ATP binding"/>
    <property type="evidence" value="ECO:0007669"/>
    <property type="project" value="UniProtKB-KW"/>
</dbReference>
<keyword evidence="5 11" id="KW-0067">ATP-binding</keyword>
<organism evidence="11 12">
    <name type="scientific">Facklamia hominis</name>
    <dbReference type="NCBI Taxonomy" id="178214"/>
    <lineage>
        <taxon>Bacteria</taxon>
        <taxon>Bacillati</taxon>
        <taxon>Bacillota</taxon>
        <taxon>Bacilli</taxon>
        <taxon>Lactobacillales</taxon>
        <taxon>Aerococcaceae</taxon>
        <taxon>Facklamia</taxon>
    </lineage>
</organism>
<dbReference type="CDD" id="cd03254">
    <property type="entry name" value="ABCC_Glucan_exporter_like"/>
    <property type="match status" value="1"/>
</dbReference>
<sequence>MAANSTNESVWAKKFTMKEQLKITRRIFTFTKDFWRLFLLAVVLSAGTILISVAMPRLVQYFIDHYLEHQQLSFQIAGRFCLIYLSLLLLQIIGNYLSTYYFNLASEKTVASIRNDLFRKINGLGMRFFDQTPGGSIVSRITNDTETLKEFWLVFYSLFEGLVTICSVFIAMWLLNQRMALLFLIFVPIMIGLIWFYQSYSSMVYRRMRENLSRLNTKINESVMGVSTIQNMRQEERVYQEFNQQNHQHYLNRRTMIQMNSLMLMPVINLLEGLALALVIYVLGKEYFLHGLEVGVIYAFTQYAVQFFRPMGMMMDSLSLLQDGIVSSARILSYLDNDEFVPQQNPQPEARITDAKIEIKHLSFSYDGQHKVLEDVSFTVEPGQTVALVGHTGSGKSSIINVLMRFYEFQDGEVLIDGYSIRDFSYDQLRKEMGLVLQDSFLFYGDVARNIRLLDMNMSDDRIREAARFVQADRFIEKEKEGYQHLVIERGEGYSSGQKQLISFARTMARQPKILILDEATANIDTETEQAIQTSLKKMRQNRTTIAIAHRLSTIKDAHQIIVLDKGRIIEKGDHESLIAKKGSYYQMYQLQSMDDADLDDF</sequence>
<dbReference type="SUPFAM" id="SSF52540">
    <property type="entry name" value="P-loop containing nucleoside triphosphate hydrolases"/>
    <property type="match status" value="1"/>
</dbReference>
<dbReference type="InterPro" id="IPR011527">
    <property type="entry name" value="ABC1_TM_dom"/>
</dbReference>
<feature type="transmembrane region" description="Helical" evidence="8">
    <location>
        <begin position="180"/>
        <end position="200"/>
    </location>
</feature>
<dbReference type="RefSeq" id="WP_016647865.1">
    <property type="nucleotide sequence ID" value="NZ_JASOOE010000006.1"/>
</dbReference>
<evidence type="ECO:0000313" key="12">
    <source>
        <dbReference type="Proteomes" id="UP001229251"/>
    </source>
</evidence>
<evidence type="ECO:0000259" key="9">
    <source>
        <dbReference type="PROSITE" id="PS50893"/>
    </source>
</evidence>
<dbReference type="Proteomes" id="UP001229251">
    <property type="component" value="Unassembled WGS sequence"/>
</dbReference>
<accession>A0AAJ1Q5A9</accession>
<dbReference type="Gene3D" id="1.20.1560.10">
    <property type="entry name" value="ABC transporter type 1, transmembrane domain"/>
    <property type="match status" value="1"/>
</dbReference>
<dbReference type="InterPro" id="IPR003439">
    <property type="entry name" value="ABC_transporter-like_ATP-bd"/>
</dbReference>